<dbReference type="InterPro" id="IPR036388">
    <property type="entry name" value="WH-like_DNA-bd_sf"/>
</dbReference>
<dbReference type="RefSeq" id="WP_345262531.1">
    <property type="nucleotide sequence ID" value="NZ_BAABIM010000001.1"/>
</dbReference>
<proteinExistence type="predicted"/>
<dbReference type="InterPro" id="IPR036390">
    <property type="entry name" value="WH_DNA-bd_sf"/>
</dbReference>
<gene>
    <name evidence="5" type="ORF">GCM10023226_05660</name>
</gene>
<dbReference type="SUPFAM" id="SSF46785">
    <property type="entry name" value="Winged helix' DNA-binding domain"/>
    <property type="match status" value="1"/>
</dbReference>
<accession>A0ABP8VWA2</accession>
<name>A0ABP8VWA2_9ACTN</name>
<evidence type="ECO:0000256" key="2">
    <source>
        <dbReference type="ARBA" id="ARBA00023125"/>
    </source>
</evidence>
<keyword evidence="6" id="KW-1185">Reference proteome</keyword>
<evidence type="ECO:0000256" key="3">
    <source>
        <dbReference type="ARBA" id="ARBA00023163"/>
    </source>
</evidence>
<dbReference type="Gene3D" id="1.10.10.10">
    <property type="entry name" value="Winged helix-like DNA-binding domain superfamily/Winged helix DNA-binding domain"/>
    <property type="match status" value="1"/>
</dbReference>
<evidence type="ECO:0000313" key="6">
    <source>
        <dbReference type="Proteomes" id="UP001500621"/>
    </source>
</evidence>
<dbReference type="InterPro" id="IPR002577">
    <property type="entry name" value="HTH_HxlR"/>
</dbReference>
<dbReference type="PANTHER" id="PTHR33204:SF37">
    <property type="entry name" value="HTH-TYPE TRANSCRIPTIONAL REGULATOR YODB"/>
    <property type="match status" value="1"/>
</dbReference>
<dbReference type="PROSITE" id="PS51118">
    <property type="entry name" value="HTH_HXLR"/>
    <property type="match status" value="1"/>
</dbReference>
<organism evidence="5 6">
    <name type="scientific">Nocardioides nanhaiensis</name>
    <dbReference type="NCBI Taxonomy" id="1476871"/>
    <lineage>
        <taxon>Bacteria</taxon>
        <taxon>Bacillati</taxon>
        <taxon>Actinomycetota</taxon>
        <taxon>Actinomycetes</taxon>
        <taxon>Propionibacteriales</taxon>
        <taxon>Nocardioidaceae</taxon>
        <taxon>Nocardioides</taxon>
    </lineage>
</organism>
<evidence type="ECO:0000259" key="4">
    <source>
        <dbReference type="PROSITE" id="PS51118"/>
    </source>
</evidence>
<evidence type="ECO:0000313" key="5">
    <source>
        <dbReference type="EMBL" id="GAA4671878.1"/>
    </source>
</evidence>
<keyword evidence="1" id="KW-0805">Transcription regulation</keyword>
<dbReference type="Proteomes" id="UP001500621">
    <property type="component" value="Unassembled WGS sequence"/>
</dbReference>
<dbReference type="PANTHER" id="PTHR33204">
    <property type="entry name" value="TRANSCRIPTIONAL REGULATOR, MARR FAMILY"/>
    <property type="match status" value="1"/>
</dbReference>
<sequence>MGEEAQVEHSAPACDAALTHAFALLGKRWNGVLLGSLVGGPAGFAELRRATGGISDSVLSERLGELVAAGLVTRVVDEGPPVAVRYQLAPAGAALAPVLDDLGTWARDHLSRDHPESRRA</sequence>
<reference evidence="6" key="1">
    <citation type="journal article" date="2019" name="Int. J. Syst. Evol. Microbiol.">
        <title>The Global Catalogue of Microorganisms (GCM) 10K type strain sequencing project: providing services to taxonomists for standard genome sequencing and annotation.</title>
        <authorList>
            <consortium name="The Broad Institute Genomics Platform"/>
            <consortium name="The Broad Institute Genome Sequencing Center for Infectious Disease"/>
            <person name="Wu L."/>
            <person name="Ma J."/>
        </authorList>
    </citation>
    <scope>NUCLEOTIDE SEQUENCE [LARGE SCALE GENOMIC DNA]</scope>
    <source>
        <strain evidence="6">JCM 18127</strain>
    </source>
</reference>
<comment type="caution">
    <text evidence="5">The sequence shown here is derived from an EMBL/GenBank/DDBJ whole genome shotgun (WGS) entry which is preliminary data.</text>
</comment>
<evidence type="ECO:0000256" key="1">
    <source>
        <dbReference type="ARBA" id="ARBA00023015"/>
    </source>
</evidence>
<dbReference type="EMBL" id="BAABIM010000001">
    <property type="protein sequence ID" value="GAA4671878.1"/>
    <property type="molecule type" value="Genomic_DNA"/>
</dbReference>
<keyword evidence="3" id="KW-0804">Transcription</keyword>
<protein>
    <submittedName>
        <fullName evidence="5">Helix-turn-helix domain-containing protein</fullName>
    </submittedName>
</protein>
<keyword evidence="2" id="KW-0238">DNA-binding</keyword>
<feature type="domain" description="HTH hxlR-type" evidence="4">
    <location>
        <begin position="14"/>
        <end position="114"/>
    </location>
</feature>
<dbReference type="Pfam" id="PF01638">
    <property type="entry name" value="HxlR"/>
    <property type="match status" value="1"/>
</dbReference>